<keyword evidence="3" id="KW-1185">Reference proteome</keyword>
<protein>
    <submittedName>
        <fullName evidence="2">Uncharacterized protein</fullName>
    </submittedName>
</protein>
<gene>
    <name evidence="2" type="ORF">LV89_04155</name>
</gene>
<reference evidence="2 3" key="1">
    <citation type="submission" date="2018-05" db="EMBL/GenBank/DDBJ databases">
        <title>Genomic Encyclopedia of Archaeal and Bacterial Type Strains, Phase II (KMG-II): from individual species to whole genera.</title>
        <authorList>
            <person name="Goeker M."/>
        </authorList>
    </citation>
    <scope>NUCLEOTIDE SEQUENCE [LARGE SCALE GENOMIC DNA]</scope>
    <source>
        <strain evidence="2 3">DSM 22214</strain>
    </source>
</reference>
<dbReference type="AlphaFoldDB" id="A0A316DKN0"/>
<dbReference type="RefSeq" id="WP_158279649.1">
    <property type="nucleotide sequence ID" value="NZ_QGGO01000031.1"/>
</dbReference>
<organism evidence="2 3">
    <name type="scientific">Arcicella aurantiaca</name>
    <dbReference type="NCBI Taxonomy" id="591202"/>
    <lineage>
        <taxon>Bacteria</taxon>
        <taxon>Pseudomonadati</taxon>
        <taxon>Bacteroidota</taxon>
        <taxon>Cytophagia</taxon>
        <taxon>Cytophagales</taxon>
        <taxon>Flectobacillaceae</taxon>
        <taxon>Arcicella</taxon>
    </lineage>
</organism>
<dbReference type="EMBL" id="QGGO01000031">
    <property type="protein sequence ID" value="PWK18128.1"/>
    <property type="molecule type" value="Genomic_DNA"/>
</dbReference>
<evidence type="ECO:0000313" key="3">
    <source>
        <dbReference type="Proteomes" id="UP000245489"/>
    </source>
</evidence>
<proteinExistence type="predicted"/>
<comment type="caution">
    <text evidence="2">The sequence shown here is derived from an EMBL/GenBank/DDBJ whole genome shotgun (WGS) entry which is preliminary data.</text>
</comment>
<sequence>MQDTHYCLLCIFRIPKNFLKYWVIMLSYWLYESVSFYRIMNKDKRYRYSHHKT</sequence>
<keyword evidence="1" id="KW-1133">Transmembrane helix</keyword>
<name>A0A316DKN0_9BACT</name>
<evidence type="ECO:0000313" key="2">
    <source>
        <dbReference type="EMBL" id="PWK18128.1"/>
    </source>
</evidence>
<keyword evidence="1" id="KW-0812">Transmembrane</keyword>
<accession>A0A316DKN0</accession>
<evidence type="ECO:0000256" key="1">
    <source>
        <dbReference type="SAM" id="Phobius"/>
    </source>
</evidence>
<feature type="transmembrane region" description="Helical" evidence="1">
    <location>
        <begin position="21"/>
        <end position="40"/>
    </location>
</feature>
<dbReference type="Proteomes" id="UP000245489">
    <property type="component" value="Unassembled WGS sequence"/>
</dbReference>
<keyword evidence="1" id="KW-0472">Membrane</keyword>